<evidence type="ECO:0000256" key="2">
    <source>
        <dbReference type="ARBA" id="ARBA00023125"/>
    </source>
</evidence>
<reference evidence="6 8" key="2">
    <citation type="submission" date="2017-02" db="EMBL/GenBank/DDBJ databases">
        <authorList>
            <person name="Peterson S.W."/>
        </authorList>
    </citation>
    <scope>NUCLEOTIDE SEQUENCE [LARGE SCALE GENOMIC DNA]</scope>
    <source>
        <strain evidence="6 8">DSM 9653</strain>
    </source>
</reference>
<dbReference type="PROSITE" id="PS50995">
    <property type="entry name" value="HTH_MARR_2"/>
    <property type="match status" value="1"/>
</dbReference>
<proteinExistence type="predicted"/>
<dbReference type="PANTHER" id="PTHR42756:SF1">
    <property type="entry name" value="TRANSCRIPTIONAL REPRESSOR OF EMRAB OPERON"/>
    <property type="match status" value="1"/>
</dbReference>
<evidence type="ECO:0000256" key="1">
    <source>
        <dbReference type="ARBA" id="ARBA00023015"/>
    </source>
</evidence>
<dbReference type="Pfam" id="PF01047">
    <property type="entry name" value="MarR"/>
    <property type="match status" value="1"/>
</dbReference>
<dbReference type="SMART" id="SM00347">
    <property type="entry name" value="HTH_MARR"/>
    <property type="match status" value="1"/>
</dbReference>
<dbReference type="PRINTS" id="PR00598">
    <property type="entry name" value="HTHMARR"/>
</dbReference>
<keyword evidence="7" id="KW-1185">Reference proteome</keyword>
<dbReference type="Gene3D" id="1.10.10.10">
    <property type="entry name" value="Winged helix-like DNA-binding domain superfamily/Winged helix DNA-binding domain"/>
    <property type="match status" value="1"/>
</dbReference>
<dbReference type="RefSeq" id="WP_055727356.1">
    <property type="nucleotide sequence ID" value="NZ_FUYX01000001.1"/>
</dbReference>
<keyword evidence="3" id="KW-0804">Transcription</keyword>
<keyword evidence="2" id="KW-0238">DNA-binding</keyword>
<reference evidence="5 7" key="1">
    <citation type="submission" date="2015-10" db="EMBL/GenBank/DDBJ databases">
        <title>Draft genome of Bosea thiooxidans.</title>
        <authorList>
            <person name="Wang X."/>
        </authorList>
    </citation>
    <scope>NUCLEOTIDE SEQUENCE [LARGE SCALE GENOMIC DNA]</scope>
    <source>
        <strain evidence="5 7">CGMCC 9174</strain>
    </source>
</reference>
<dbReference type="PANTHER" id="PTHR42756">
    <property type="entry name" value="TRANSCRIPTIONAL REGULATOR, MARR"/>
    <property type="match status" value="1"/>
</dbReference>
<evidence type="ECO:0000313" key="7">
    <source>
        <dbReference type="Proteomes" id="UP000051562"/>
    </source>
</evidence>
<dbReference type="InterPro" id="IPR036388">
    <property type="entry name" value="WH-like_DNA-bd_sf"/>
</dbReference>
<evidence type="ECO:0000259" key="4">
    <source>
        <dbReference type="PROSITE" id="PS50995"/>
    </source>
</evidence>
<organism evidence="5 7">
    <name type="scientific">Bosea thiooxidans</name>
    <dbReference type="NCBI Taxonomy" id="53254"/>
    <lineage>
        <taxon>Bacteria</taxon>
        <taxon>Pseudomonadati</taxon>
        <taxon>Pseudomonadota</taxon>
        <taxon>Alphaproteobacteria</taxon>
        <taxon>Hyphomicrobiales</taxon>
        <taxon>Boseaceae</taxon>
        <taxon>Bosea</taxon>
    </lineage>
</organism>
<evidence type="ECO:0000256" key="3">
    <source>
        <dbReference type="ARBA" id="ARBA00023163"/>
    </source>
</evidence>
<dbReference type="STRING" id="53254.SAMN05660750_00427"/>
<dbReference type="EMBL" id="LMAR01000024">
    <property type="protein sequence ID" value="KQK31302.1"/>
    <property type="molecule type" value="Genomic_DNA"/>
</dbReference>
<dbReference type="GO" id="GO:0003677">
    <property type="term" value="F:DNA binding"/>
    <property type="evidence" value="ECO:0007669"/>
    <property type="project" value="UniProtKB-KW"/>
</dbReference>
<evidence type="ECO:0000313" key="5">
    <source>
        <dbReference type="EMBL" id="KQK31302.1"/>
    </source>
</evidence>
<dbReference type="Proteomes" id="UP000051562">
    <property type="component" value="Unassembled WGS sequence"/>
</dbReference>
<dbReference type="OrthoDB" id="8452803at2"/>
<gene>
    <name evidence="5" type="ORF">ARD30_09520</name>
    <name evidence="6" type="ORF">SAMN05660750_00427</name>
</gene>
<feature type="domain" description="HTH marR-type" evidence="4">
    <location>
        <begin position="7"/>
        <end position="139"/>
    </location>
</feature>
<sequence length="149" mass="16519">MDLTQLQAAFTAELAAVNRKLRTLVDERARDMGLTLSRARLLMELARQDGPIQSDLAGLLDIEQPTLVRLLDGLERNGMIERRAVDGDRRARRVFLTETARAQAEDILGFLTELRAGILQGIEQDELEAALDVLRRTSRNIAAGRSAAP</sequence>
<accession>A0A0Q3PN82</accession>
<dbReference type="Proteomes" id="UP000190130">
    <property type="component" value="Unassembled WGS sequence"/>
</dbReference>
<dbReference type="SUPFAM" id="SSF46785">
    <property type="entry name" value="Winged helix' DNA-binding domain"/>
    <property type="match status" value="1"/>
</dbReference>
<dbReference type="InterPro" id="IPR036390">
    <property type="entry name" value="WH_DNA-bd_sf"/>
</dbReference>
<dbReference type="GO" id="GO:0003700">
    <property type="term" value="F:DNA-binding transcription factor activity"/>
    <property type="evidence" value="ECO:0007669"/>
    <property type="project" value="InterPro"/>
</dbReference>
<keyword evidence="1" id="KW-0805">Transcription regulation</keyword>
<name>A0A0Q3PN82_9HYPH</name>
<evidence type="ECO:0000313" key="8">
    <source>
        <dbReference type="Proteomes" id="UP000190130"/>
    </source>
</evidence>
<protein>
    <submittedName>
        <fullName evidence="6">MarR family transcriptional regulator, transcriptional regulator for hemolysin</fullName>
    </submittedName>
</protein>
<dbReference type="AlphaFoldDB" id="A0A0Q3PN82"/>
<dbReference type="EMBL" id="FUYX01000001">
    <property type="protein sequence ID" value="SKB37576.1"/>
    <property type="molecule type" value="Genomic_DNA"/>
</dbReference>
<evidence type="ECO:0000313" key="6">
    <source>
        <dbReference type="EMBL" id="SKB37576.1"/>
    </source>
</evidence>
<dbReference type="InterPro" id="IPR000835">
    <property type="entry name" value="HTH_MarR-typ"/>
</dbReference>